<evidence type="ECO:0000256" key="3">
    <source>
        <dbReference type="ARBA" id="ARBA00022723"/>
    </source>
</evidence>
<keyword evidence="8" id="KW-0560">Oxidoreductase</keyword>
<evidence type="ECO:0000256" key="4">
    <source>
        <dbReference type="ARBA" id="ARBA00023004"/>
    </source>
</evidence>
<dbReference type="InterPro" id="IPR028431">
    <property type="entry name" value="NADP_DH_HndA-like"/>
</dbReference>
<evidence type="ECO:0000256" key="7">
    <source>
        <dbReference type="PIRSR" id="PIRSR000216-1"/>
    </source>
</evidence>
<sequence length="165" mass="18462">MEFKFDKEKNKENIEKFKKTVQTYKDTKGALIPVLQGAQEIFGYLPVEILQLISVELNIPISEIYGVATFYSQFSFIPKGENIISVCLGTACYVKGGQEILEEFENQLGIKAGDTTEDMKFSITSTRCVGDCSMAPVVLVNDDVYPRLKKDKVKEIILKYGGVAK</sequence>
<dbReference type="GO" id="GO:0051537">
    <property type="term" value="F:2 iron, 2 sulfur cluster binding"/>
    <property type="evidence" value="ECO:0007669"/>
    <property type="project" value="UniProtKB-KW"/>
</dbReference>
<dbReference type="EMBL" id="JACRTG010000016">
    <property type="protein sequence ID" value="MBC8587823.1"/>
    <property type="molecule type" value="Genomic_DNA"/>
</dbReference>
<dbReference type="InterPro" id="IPR002023">
    <property type="entry name" value="NuoE-like"/>
</dbReference>
<dbReference type="SUPFAM" id="SSF52833">
    <property type="entry name" value="Thioredoxin-like"/>
    <property type="match status" value="1"/>
</dbReference>
<dbReference type="Gene3D" id="3.40.30.10">
    <property type="entry name" value="Glutaredoxin"/>
    <property type="match status" value="1"/>
</dbReference>
<dbReference type="GO" id="GO:0046872">
    <property type="term" value="F:metal ion binding"/>
    <property type="evidence" value="ECO:0007669"/>
    <property type="project" value="UniProtKB-KW"/>
</dbReference>
<dbReference type="Gene3D" id="1.10.10.1590">
    <property type="entry name" value="NADH-quinone oxidoreductase subunit E"/>
    <property type="match status" value="1"/>
</dbReference>
<keyword evidence="9" id="KW-1185">Reference proteome</keyword>
<evidence type="ECO:0000256" key="1">
    <source>
        <dbReference type="ARBA" id="ARBA00010643"/>
    </source>
</evidence>
<evidence type="ECO:0000313" key="8">
    <source>
        <dbReference type="EMBL" id="MBC8587823.1"/>
    </source>
</evidence>
<dbReference type="PIRSF" id="PIRSF000216">
    <property type="entry name" value="NADH_DH_24kDa"/>
    <property type="match status" value="1"/>
</dbReference>
<dbReference type="CDD" id="cd03064">
    <property type="entry name" value="TRX_Fd_NuoE"/>
    <property type="match status" value="1"/>
</dbReference>
<evidence type="ECO:0000256" key="5">
    <source>
        <dbReference type="ARBA" id="ARBA00023014"/>
    </source>
</evidence>
<protein>
    <submittedName>
        <fullName evidence="8">NADH-quinone oxidoreductase subunit NuoE</fullName>
        <ecNumber evidence="8">1.6.5.11</ecNumber>
    </submittedName>
</protein>
<keyword evidence="2 7" id="KW-0001">2Fe-2S</keyword>
<comment type="cofactor">
    <cofactor evidence="6">
        <name>[2Fe-2S] cluster</name>
        <dbReference type="ChEBI" id="CHEBI:190135"/>
    </cofactor>
</comment>
<evidence type="ECO:0000313" key="9">
    <source>
        <dbReference type="Proteomes" id="UP000601171"/>
    </source>
</evidence>
<feature type="binding site" evidence="7">
    <location>
        <position position="132"/>
    </location>
    <ligand>
        <name>[2Fe-2S] cluster</name>
        <dbReference type="ChEBI" id="CHEBI:190135"/>
    </ligand>
</feature>
<keyword evidence="5 7" id="KW-0411">Iron-sulfur</keyword>
<dbReference type="InterPro" id="IPR042128">
    <property type="entry name" value="NuoE_dom"/>
</dbReference>
<evidence type="ECO:0000256" key="2">
    <source>
        <dbReference type="ARBA" id="ARBA00022714"/>
    </source>
</evidence>
<reference evidence="8" key="1">
    <citation type="submission" date="2020-08" db="EMBL/GenBank/DDBJ databases">
        <title>Genome public.</title>
        <authorList>
            <person name="Liu C."/>
            <person name="Sun Q."/>
        </authorList>
    </citation>
    <scope>NUCLEOTIDE SEQUENCE</scope>
    <source>
        <strain evidence="8">BX21</strain>
    </source>
</reference>
<dbReference type="NCBIfam" id="NF005722">
    <property type="entry name" value="PRK07539.1-2"/>
    <property type="match status" value="1"/>
</dbReference>
<dbReference type="InterPro" id="IPR036249">
    <property type="entry name" value="Thioredoxin-like_sf"/>
</dbReference>
<dbReference type="InterPro" id="IPR041921">
    <property type="entry name" value="NuoE_N"/>
</dbReference>
<dbReference type="AlphaFoldDB" id="A0A926EQE6"/>
<dbReference type="FunFam" id="1.10.10.1590:FF:000001">
    <property type="entry name" value="NADH-quinone oxidoreductase subunit E"/>
    <property type="match status" value="1"/>
</dbReference>
<evidence type="ECO:0000256" key="6">
    <source>
        <dbReference type="ARBA" id="ARBA00034078"/>
    </source>
</evidence>
<feature type="binding site" evidence="7">
    <location>
        <position position="87"/>
    </location>
    <ligand>
        <name>[2Fe-2S] cluster</name>
        <dbReference type="ChEBI" id="CHEBI:190135"/>
    </ligand>
</feature>
<gene>
    <name evidence="8" type="primary">nuoE</name>
    <name evidence="8" type="ORF">H8707_06195</name>
</gene>
<dbReference type="PANTHER" id="PTHR43342:SF2">
    <property type="entry name" value="POTENTIAL NAD-REDUCING HYDROGENASE SUBUNIT"/>
    <property type="match status" value="1"/>
</dbReference>
<feature type="binding site" evidence="7">
    <location>
        <position position="128"/>
    </location>
    <ligand>
        <name>[2Fe-2S] cluster</name>
        <dbReference type="ChEBI" id="CHEBI:190135"/>
    </ligand>
</feature>
<feature type="binding site" evidence="7">
    <location>
        <position position="92"/>
    </location>
    <ligand>
        <name>[2Fe-2S] cluster</name>
        <dbReference type="ChEBI" id="CHEBI:190135"/>
    </ligand>
</feature>
<dbReference type="RefSeq" id="WP_262429270.1">
    <property type="nucleotide sequence ID" value="NZ_JACRTG010000016.1"/>
</dbReference>
<dbReference type="FunFam" id="3.40.30.10:FF:000015">
    <property type="entry name" value="NADH-quinone oxidoreductase subunit E"/>
    <property type="match status" value="1"/>
</dbReference>
<name>A0A926EQE6_9FIRM</name>
<dbReference type="Pfam" id="PF01257">
    <property type="entry name" value="2Fe-2S_thioredx"/>
    <property type="match status" value="1"/>
</dbReference>
<dbReference type="Proteomes" id="UP000601171">
    <property type="component" value="Unassembled WGS sequence"/>
</dbReference>
<dbReference type="PANTHER" id="PTHR43342">
    <property type="entry name" value="NADH-QUINONE OXIDOREDUCTASE, E SUBUNIT"/>
    <property type="match status" value="1"/>
</dbReference>
<proteinExistence type="inferred from homology"/>
<dbReference type="EC" id="1.6.5.11" evidence="8"/>
<accession>A0A926EQE6</accession>
<organism evidence="8 9">
    <name type="scientific">Paratissierella segnis</name>
    <dbReference type="NCBI Taxonomy" id="2763679"/>
    <lineage>
        <taxon>Bacteria</taxon>
        <taxon>Bacillati</taxon>
        <taxon>Bacillota</taxon>
        <taxon>Tissierellia</taxon>
        <taxon>Tissierellales</taxon>
        <taxon>Tissierellaceae</taxon>
        <taxon>Paratissierella</taxon>
    </lineage>
</organism>
<comment type="similarity">
    <text evidence="1">Belongs to the complex I 24 kDa subunit family.</text>
</comment>
<comment type="cofactor">
    <cofactor evidence="7">
        <name>[2Fe-2S] cluster</name>
        <dbReference type="ChEBI" id="CHEBI:190135"/>
    </cofactor>
    <text evidence="7">Binds 1 [2Fe-2S] cluster.</text>
</comment>
<dbReference type="GO" id="GO:0016491">
    <property type="term" value="F:oxidoreductase activity"/>
    <property type="evidence" value="ECO:0007669"/>
    <property type="project" value="UniProtKB-KW"/>
</dbReference>
<keyword evidence="3 7" id="KW-0479">Metal-binding</keyword>
<comment type="caution">
    <text evidence="8">The sequence shown here is derived from an EMBL/GenBank/DDBJ whole genome shotgun (WGS) entry which is preliminary data.</text>
</comment>
<keyword evidence="4 7" id="KW-0408">Iron</keyword>